<feature type="domain" description="ABC transmembrane type-1" evidence="8">
    <location>
        <begin position="95"/>
        <end position="325"/>
    </location>
</feature>
<feature type="transmembrane region" description="Helical" evidence="7">
    <location>
        <begin position="134"/>
        <end position="156"/>
    </location>
</feature>
<dbReference type="GO" id="GO:0071916">
    <property type="term" value="F:dipeptide transmembrane transporter activity"/>
    <property type="evidence" value="ECO:0007669"/>
    <property type="project" value="TreeGrafter"/>
</dbReference>
<evidence type="ECO:0000256" key="4">
    <source>
        <dbReference type="ARBA" id="ARBA00022692"/>
    </source>
</evidence>
<dbReference type="GO" id="GO:0005886">
    <property type="term" value="C:plasma membrane"/>
    <property type="evidence" value="ECO:0007669"/>
    <property type="project" value="UniProtKB-SubCell"/>
</dbReference>
<dbReference type="PANTHER" id="PTHR43163:SF6">
    <property type="entry name" value="DIPEPTIDE TRANSPORT SYSTEM PERMEASE PROTEIN DPPB-RELATED"/>
    <property type="match status" value="1"/>
</dbReference>
<dbReference type="OrthoDB" id="9806409at2"/>
<keyword evidence="2 7" id="KW-0813">Transport</keyword>
<dbReference type="PANTHER" id="PTHR43163">
    <property type="entry name" value="DIPEPTIDE TRANSPORT SYSTEM PERMEASE PROTEIN DPPB-RELATED"/>
    <property type="match status" value="1"/>
</dbReference>
<dbReference type="Gene3D" id="1.10.3720.10">
    <property type="entry name" value="MetI-like"/>
    <property type="match status" value="1"/>
</dbReference>
<evidence type="ECO:0000256" key="2">
    <source>
        <dbReference type="ARBA" id="ARBA00022448"/>
    </source>
</evidence>
<protein>
    <submittedName>
        <fullName evidence="9">Peptide/nickel transport system permease protein</fullName>
    </submittedName>
</protein>
<feature type="transmembrane region" description="Helical" evidence="7">
    <location>
        <begin position="302"/>
        <end position="328"/>
    </location>
</feature>
<evidence type="ECO:0000313" key="9">
    <source>
        <dbReference type="EMBL" id="PWJ27747.1"/>
    </source>
</evidence>
<dbReference type="InterPro" id="IPR035906">
    <property type="entry name" value="MetI-like_sf"/>
</dbReference>
<dbReference type="Pfam" id="PF19300">
    <property type="entry name" value="BPD_transp_1_N"/>
    <property type="match status" value="1"/>
</dbReference>
<dbReference type="SUPFAM" id="SSF161098">
    <property type="entry name" value="MetI-like"/>
    <property type="match status" value="1"/>
</dbReference>
<gene>
    <name evidence="9" type="ORF">A8806_111184</name>
</gene>
<comment type="caution">
    <text evidence="9">The sequence shown here is derived from an EMBL/GenBank/DDBJ whole genome shotgun (WGS) entry which is preliminary data.</text>
</comment>
<feature type="transmembrane region" description="Helical" evidence="7">
    <location>
        <begin position="260"/>
        <end position="282"/>
    </location>
</feature>
<dbReference type="AlphaFoldDB" id="A0A2Y9CAF6"/>
<dbReference type="PROSITE" id="PS50928">
    <property type="entry name" value="ABC_TM1"/>
    <property type="match status" value="1"/>
</dbReference>
<dbReference type="Proteomes" id="UP000245845">
    <property type="component" value="Unassembled WGS sequence"/>
</dbReference>
<evidence type="ECO:0000256" key="6">
    <source>
        <dbReference type="ARBA" id="ARBA00023136"/>
    </source>
</evidence>
<keyword evidence="6 7" id="KW-0472">Membrane</keyword>
<feature type="transmembrane region" description="Helical" evidence="7">
    <location>
        <begin position="202"/>
        <end position="221"/>
    </location>
</feature>
<dbReference type="CDD" id="cd06261">
    <property type="entry name" value="TM_PBP2"/>
    <property type="match status" value="1"/>
</dbReference>
<keyword evidence="4 7" id="KW-0812">Transmembrane</keyword>
<organism evidence="9 10">
    <name type="scientific">Faecalicatena orotica</name>
    <dbReference type="NCBI Taxonomy" id="1544"/>
    <lineage>
        <taxon>Bacteria</taxon>
        <taxon>Bacillati</taxon>
        <taxon>Bacillota</taxon>
        <taxon>Clostridia</taxon>
        <taxon>Lachnospirales</taxon>
        <taxon>Lachnospiraceae</taxon>
        <taxon>Faecalicatena</taxon>
    </lineage>
</organism>
<keyword evidence="3" id="KW-1003">Cell membrane</keyword>
<evidence type="ECO:0000256" key="5">
    <source>
        <dbReference type="ARBA" id="ARBA00022989"/>
    </source>
</evidence>
<keyword evidence="10" id="KW-1185">Reference proteome</keyword>
<evidence type="ECO:0000256" key="7">
    <source>
        <dbReference type="RuleBase" id="RU363032"/>
    </source>
</evidence>
<comment type="subcellular location">
    <subcellularLocation>
        <location evidence="1 7">Cell membrane</location>
        <topology evidence="1 7">Multi-pass membrane protein</topology>
    </subcellularLocation>
</comment>
<reference evidence="9 10" key="1">
    <citation type="submission" date="2018-05" db="EMBL/GenBank/DDBJ databases">
        <title>The Hungate 1000. A catalogue of reference genomes from the rumen microbiome.</title>
        <authorList>
            <person name="Kelly W."/>
        </authorList>
    </citation>
    <scope>NUCLEOTIDE SEQUENCE [LARGE SCALE GENOMIC DNA]</scope>
    <source>
        <strain evidence="9 10">NLAE-zl-C242</strain>
    </source>
</reference>
<sequence>MAKFLAKRALSLIFVVIGITLIVFIATHCLPADPARAAAGPSASKEQVEEKRVELGLDRPVYVQYLDYMKGLLHFDMGKSYKSKQPVTQEISSRLAATMELTVLSLIIFFIIALLMGSIAALKRNRVIDHIIRFLSVGSMAVPPYWLALLLQYFLYYKAQWFPSGYRLPAGMAGPDTVTGFYLLDSAIQGNWTLFALSAKHLFLPVLSLVIGYCGITTRMMRTQLLQELRQDYIRTARSKGIQERTVIRRHAMKNAISPILTMLGMQAGGMIGGTVLIEKIFSWPGLGSYALEAIMSMDLLVIAGITTVMAVIFILINLIVDISYVLIDPRVRLS</sequence>
<evidence type="ECO:0000256" key="1">
    <source>
        <dbReference type="ARBA" id="ARBA00004651"/>
    </source>
</evidence>
<dbReference type="Pfam" id="PF00528">
    <property type="entry name" value="BPD_transp_1"/>
    <property type="match status" value="1"/>
</dbReference>
<dbReference type="EMBL" id="QGDL01000011">
    <property type="protein sequence ID" value="PWJ27747.1"/>
    <property type="molecule type" value="Genomic_DNA"/>
</dbReference>
<dbReference type="RefSeq" id="WP_109732554.1">
    <property type="nucleotide sequence ID" value="NZ_BAAACK010000005.1"/>
</dbReference>
<dbReference type="InterPro" id="IPR000515">
    <property type="entry name" value="MetI-like"/>
</dbReference>
<evidence type="ECO:0000256" key="3">
    <source>
        <dbReference type="ARBA" id="ARBA00022475"/>
    </source>
</evidence>
<comment type="similarity">
    <text evidence="7">Belongs to the binding-protein-dependent transport system permease family.</text>
</comment>
<evidence type="ECO:0000259" key="8">
    <source>
        <dbReference type="PROSITE" id="PS50928"/>
    </source>
</evidence>
<dbReference type="InterPro" id="IPR045621">
    <property type="entry name" value="BPD_transp_1_N"/>
</dbReference>
<keyword evidence="5 7" id="KW-1133">Transmembrane helix</keyword>
<accession>A0A2Y9CAF6</accession>
<evidence type="ECO:0000313" key="10">
    <source>
        <dbReference type="Proteomes" id="UP000245845"/>
    </source>
</evidence>
<proteinExistence type="inferred from homology"/>
<name>A0A2Y9CAF6_9FIRM</name>
<feature type="transmembrane region" description="Helical" evidence="7">
    <location>
        <begin position="101"/>
        <end position="122"/>
    </location>
</feature>